<dbReference type="SMART" id="SM01065">
    <property type="entry name" value="CBM_2"/>
    <property type="match status" value="1"/>
</dbReference>
<evidence type="ECO:0000259" key="6">
    <source>
        <dbReference type="PROSITE" id="PS51166"/>
    </source>
</evidence>
<evidence type="ECO:0000313" key="7">
    <source>
        <dbReference type="EMBL" id="CQR54195.1"/>
    </source>
</evidence>
<dbReference type="PATRIC" id="fig|1073571.4.peg.1873"/>
<dbReference type="PANTHER" id="PTHR10357">
    <property type="entry name" value="ALPHA-AMYLASE FAMILY MEMBER"/>
    <property type="match status" value="1"/>
</dbReference>
<dbReference type="GO" id="GO:0046872">
    <property type="term" value="F:metal ion binding"/>
    <property type="evidence" value="ECO:0007669"/>
    <property type="project" value="UniProtKB-KW"/>
</dbReference>
<dbReference type="SUPFAM" id="SSF51011">
    <property type="entry name" value="Glycosyl hydrolase domain"/>
    <property type="match status" value="1"/>
</dbReference>
<dbReference type="Gene3D" id="2.60.40.10">
    <property type="entry name" value="Immunoglobulins"/>
    <property type="match status" value="2"/>
</dbReference>
<dbReference type="SUPFAM" id="SSF49452">
    <property type="entry name" value="Starch-binding domain-like"/>
    <property type="match status" value="1"/>
</dbReference>
<dbReference type="AlphaFoldDB" id="A0A0E4CVH0"/>
<dbReference type="Pfam" id="PF00686">
    <property type="entry name" value="CBM_20"/>
    <property type="match status" value="1"/>
</dbReference>
<feature type="domain" description="CBM20" evidence="6">
    <location>
        <begin position="245"/>
        <end position="351"/>
    </location>
</feature>
<dbReference type="InterPro" id="IPR017853">
    <property type="entry name" value="GH"/>
</dbReference>
<dbReference type="Proteomes" id="UP000033163">
    <property type="component" value="Chromosome I"/>
</dbReference>
<dbReference type="InterPro" id="IPR002909">
    <property type="entry name" value="IPT_dom"/>
</dbReference>
<organism evidence="7 8">
    <name type="scientific">Paenibacillus riograndensis SBR5</name>
    <dbReference type="NCBI Taxonomy" id="1073571"/>
    <lineage>
        <taxon>Bacteria</taxon>
        <taxon>Bacillati</taxon>
        <taxon>Bacillota</taxon>
        <taxon>Bacilli</taxon>
        <taxon>Bacillales</taxon>
        <taxon>Paenibacillaceae</taxon>
        <taxon>Paenibacillus</taxon>
        <taxon>Paenibacillus sonchi group</taxon>
    </lineage>
</organism>
<comment type="cofactor">
    <cofactor evidence="1">
        <name>Ca(2+)</name>
        <dbReference type="ChEBI" id="CHEBI:29108"/>
    </cofactor>
</comment>
<dbReference type="PANTHER" id="PTHR10357:SF215">
    <property type="entry name" value="ALPHA-AMYLASE 1"/>
    <property type="match status" value="1"/>
</dbReference>
<dbReference type="Gene3D" id="3.20.20.80">
    <property type="entry name" value="Glycosidases"/>
    <property type="match status" value="1"/>
</dbReference>
<keyword evidence="3" id="KW-0479">Metal-binding</keyword>
<dbReference type="InterPro" id="IPR013784">
    <property type="entry name" value="Carb-bd-like_fold"/>
</dbReference>
<dbReference type="InterPro" id="IPR013780">
    <property type="entry name" value="Glyco_hydro_b"/>
</dbReference>
<proteinExistence type="inferred from homology"/>
<evidence type="ECO:0000256" key="2">
    <source>
        <dbReference type="ARBA" id="ARBA00008061"/>
    </source>
</evidence>
<keyword evidence="4" id="KW-0732">Signal</keyword>
<dbReference type="Pfam" id="PF01833">
    <property type="entry name" value="TIG"/>
    <property type="match status" value="1"/>
</dbReference>
<protein>
    <recommendedName>
        <fullName evidence="6">CBM20 domain-containing protein</fullName>
    </recommendedName>
</protein>
<sequence length="367" mass="40219">MLHPGECIYQIVTDRFCEGNPAGLPVVYYGTEQYMSGGDDPHNRAMMSSFSRETTAYRLVAQLNRLRACNLAIGYGSTKLLYVNSGVLVFERSCKRDVALILINQEDNAQILPSLATSLPQGAYSSLLKDIYPDHPAVAGAEGDMQNVMLAPRSAFVYSYESDLEKPAAVHVYPKAAAPGSEFIIRGRHLGDTGCLTVGGCEAAVISWQSGKIVARVPAVPAGVHPVQGLSEGGQKFRLPEELKVWTGMLVTVRLVLKNVHTDFDTRVYVTGNVYELGAWQAERAAGPFYNQIVYRYPTWYCDISLPADSRIEFKIMLRSGSGMMRLEQGEAHCFHTPAEGVSEIIAEWQGACQESFQLSEGDAAYG</sequence>
<dbReference type="EMBL" id="LN831776">
    <property type="protein sequence ID" value="CQR54195.1"/>
    <property type="molecule type" value="Genomic_DNA"/>
</dbReference>
<dbReference type="HOGENOM" id="CLU_754081_0_0_9"/>
<dbReference type="RefSeq" id="WP_052741430.1">
    <property type="nucleotide sequence ID" value="NZ_LN831776.1"/>
</dbReference>
<dbReference type="GO" id="GO:2001070">
    <property type="term" value="F:starch binding"/>
    <property type="evidence" value="ECO:0007669"/>
    <property type="project" value="InterPro"/>
</dbReference>
<name>A0A0E4CVH0_9BACL</name>
<dbReference type="SUPFAM" id="SSF51445">
    <property type="entry name" value="(Trans)glycosidases"/>
    <property type="match status" value="1"/>
</dbReference>
<evidence type="ECO:0000256" key="1">
    <source>
        <dbReference type="ARBA" id="ARBA00001913"/>
    </source>
</evidence>
<evidence type="ECO:0000313" key="8">
    <source>
        <dbReference type="Proteomes" id="UP000033163"/>
    </source>
</evidence>
<reference evidence="8" key="1">
    <citation type="submission" date="2015-03" db="EMBL/GenBank/DDBJ databases">
        <authorList>
            <person name="Wibberg D."/>
        </authorList>
    </citation>
    <scope>NUCLEOTIDE SEQUENCE [LARGE SCALE GENOMIC DNA]</scope>
</reference>
<dbReference type="InterPro" id="IPR014756">
    <property type="entry name" value="Ig_E-set"/>
</dbReference>
<accession>A0A0E4CVH0</accession>
<dbReference type="InterPro" id="IPR013783">
    <property type="entry name" value="Ig-like_fold"/>
</dbReference>
<dbReference type="PROSITE" id="PS51166">
    <property type="entry name" value="CBM20"/>
    <property type="match status" value="1"/>
</dbReference>
<evidence type="ECO:0000256" key="5">
    <source>
        <dbReference type="ARBA" id="ARBA00022837"/>
    </source>
</evidence>
<comment type="similarity">
    <text evidence="2">Belongs to the glycosyl hydrolase 13 family.</text>
</comment>
<dbReference type="Gene3D" id="2.60.40.1180">
    <property type="entry name" value="Golgi alpha-mannosidase II"/>
    <property type="match status" value="1"/>
</dbReference>
<evidence type="ECO:0000256" key="3">
    <source>
        <dbReference type="ARBA" id="ARBA00022723"/>
    </source>
</evidence>
<evidence type="ECO:0000256" key="4">
    <source>
        <dbReference type="ARBA" id="ARBA00022729"/>
    </source>
</evidence>
<gene>
    <name evidence="7" type="ORF">PRIO_1785</name>
</gene>
<dbReference type="KEGG" id="pri:PRIO_1785"/>
<dbReference type="InterPro" id="IPR002044">
    <property type="entry name" value="CBM20"/>
</dbReference>
<keyword evidence="5" id="KW-0106">Calcium</keyword>
<dbReference type="SUPFAM" id="SSF81296">
    <property type="entry name" value="E set domains"/>
    <property type="match status" value="1"/>
</dbReference>